<dbReference type="InterPro" id="IPR008929">
    <property type="entry name" value="Chondroitin_lyas"/>
</dbReference>
<dbReference type="InterPro" id="IPR049349">
    <property type="entry name" value="DUF2264_N"/>
</dbReference>
<dbReference type="PIRSF" id="PIRSF014753">
    <property type="entry name" value="UCP014753"/>
    <property type="match status" value="1"/>
</dbReference>
<evidence type="ECO:0000259" key="1">
    <source>
        <dbReference type="Pfam" id="PF10022"/>
    </source>
</evidence>
<accession>A0ABV3ZK62</accession>
<gene>
    <name evidence="2" type="ORF">QTN47_22370</name>
</gene>
<dbReference type="RefSeq" id="WP_369331686.1">
    <property type="nucleotide sequence ID" value="NZ_JAULBC010000008.1"/>
</dbReference>
<evidence type="ECO:0000313" key="3">
    <source>
        <dbReference type="Proteomes" id="UP001560573"/>
    </source>
</evidence>
<evidence type="ECO:0000313" key="2">
    <source>
        <dbReference type="EMBL" id="MEX6690272.1"/>
    </source>
</evidence>
<dbReference type="Pfam" id="PF10022">
    <property type="entry name" value="DUF2264"/>
    <property type="match status" value="1"/>
</dbReference>
<name>A0ABV3ZK62_9BACT</name>
<protein>
    <submittedName>
        <fullName evidence="2">DUF2264 domain-containing protein</fullName>
    </submittedName>
</protein>
<sequence>MLRRKFLHYSSLLGLAGSLPITSLQVANRTHVNGEVQSDRSYWTSLLYKIAAPVLSNMSQGKLKKNMPVEYSSSWDNRNKDLAYMECFGRLMSGLAPWLALADDNSPEDKQRKQLREWALKSYANAVDPASPDFLLWDKEGQPLVDAAFLAQSFIRAPEALWQPLDKNTKSRYIQQFKALRRVSPPYNNWMLFAALIETFLLSINEEYDAFRLQIALNKMSEWYVGDGWYSDGSKFHFDYYNSFVIQPMMLDIRTIQLQKNKCSKADYDLTLKRAQRYSSYMERMISPEGTFPVFGRSITYRTAIFQPLAQLCLLQQLPDGLSNGQIRNAITTVMKRMFSIEGNFSKEGWLQLGFAGHQPDVADYYLNSGSMYLASVGFLPLGLPENHPFWTDNAEDWTSKKAWNGQPFKKDYAVDY</sequence>
<dbReference type="SUPFAM" id="SSF48230">
    <property type="entry name" value="Chondroitin AC/alginate lyase"/>
    <property type="match status" value="1"/>
</dbReference>
<reference evidence="2 3" key="1">
    <citation type="submission" date="2023-07" db="EMBL/GenBank/DDBJ databases">
        <authorList>
            <person name="Lian W.-H."/>
        </authorList>
    </citation>
    <scope>NUCLEOTIDE SEQUENCE [LARGE SCALE GENOMIC DNA]</scope>
    <source>
        <strain evidence="2 3">SYSU DXS3180</strain>
    </source>
</reference>
<dbReference type="EMBL" id="JAULBC010000008">
    <property type="protein sequence ID" value="MEX6690272.1"/>
    <property type="molecule type" value="Genomic_DNA"/>
</dbReference>
<keyword evidence="3" id="KW-1185">Reference proteome</keyword>
<dbReference type="Proteomes" id="UP001560573">
    <property type="component" value="Unassembled WGS sequence"/>
</dbReference>
<dbReference type="PANTHER" id="PTHR35339">
    <property type="entry name" value="LINALOOL DEHYDRATASE_ISOMERASE DOMAIN-CONTAINING PROTEIN"/>
    <property type="match status" value="1"/>
</dbReference>
<feature type="domain" description="DUF2264" evidence="1">
    <location>
        <begin position="39"/>
        <end position="398"/>
    </location>
</feature>
<organism evidence="2 3">
    <name type="scientific">Danxiaibacter flavus</name>
    <dbReference type="NCBI Taxonomy" id="3049108"/>
    <lineage>
        <taxon>Bacteria</taxon>
        <taxon>Pseudomonadati</taxon>
        <taxon>Bacteroidota</taxon>
        <taxon>Chitinophagia</taxon>
        <taxon>Chitinophagales</taxon>
        <taxon>Chitinophagaceae</taxon>
        <taxon>Danxiaibacter</taxon>
    </lineage>
</organism>
<dbReference type="PANTHER" id="PTHR35339:SF3">
    <property type="entry name" value="DUF2264 DOMAIN-CONTAINING PROTEIN"/>
    <property type="match status" value="1"/>
</dbReference>
<dbReference type="InterPro" id="IPR016624">
    <property type="entry name" value="UCP014753"/>
</dbReference>
<proteinExistence type="predicted"/>
<comment type="caution">
    <text evidence="2">The sequence shown here is derived from an EMBL/GenBank/DDBJ whole genome shotgun (WGS) entry which is preliminary data.</text>
</comment>